<dbReference type="PANTHER" id="PTHR30409:SF1">
    <property type="entry name" value="CARBAMATE KINASE-RELATED"/>
    <property type="match status" value="1"/>
</dbReference>
<reference evidence="11 12" key="1">
    <citation type="submission" date="2018-11" db="EMBL/GenBank/DDBJ databases">
        <title>Phylogenetic determinants of toxin gene distribution in genomes of Brevibacillus laterosporus.</title>
        <authorList>
            <person name="Glare T.R."/>
            <person name="Durrant A."/>
            <person name="Berry C."/>
            <person name="Palma L."/>
            <person name="Ormskirk M."/>
            <person name="Cox M.O."/>
        </authorList>
    </citation>
    <scope>NUCLEOTIDE SEQUENCE [LARGE SCALE GENOMIC DNA]</scope>
    <source>
        <strain evidence="11 12">1821L</strain>
    </source>
</reference>
<comment type="catalytic activity">
    <reaction evidence="7">
        <text>hydrogencarbonate + NH4(+) + ATP = carbamoyl phosphate + ADP + H2O + H(+)</text>
        <dbReference type="Rhea" id="RHEA:10152"/>
        <dbReference type="ChEBI" id="CHEBI:15377"/>
        <dbReference type="ChEBI" id="CHEBI:15378"/>
        <dbReference type="ChEBI" id="CHEBI:17544"/>
        <dbReference type="ChEBI" id="CHEBI:28938"/>
        <dbReference type="ChEBI" id="CHEBI:30616"/>
        <dbReference type="ChEBI" id="CHEBI:58228"/>
        <dbReference type="ChEBI" id="CHEBI:456216"/>
        <dbReference type="EC" id="2.7.2.2"/>
    </reaction>
</comment>
<gene>
    <name evidence="11" type="primary">arcC</name>
    <name evidence="11" type="ORF">EEL30_20735</name>
</gene>
<evidence type="ECO:0000256" key="4">
    <source>
        <dbReference type="ARBA" id="ARBA00022503"/>
    </source>
</evidence>
<dbReference type="SUPFAM" id="SSF53633">
    <property type="entry name" value="Carbamate kinase-like"/>
    <property type="match status" value="1"/>
</dbReference>
<dbReference type="Gene3D" id="3.40.1160.10">
    <property type="entry name" value="Acetylglutamate kinase-like"/>
    <property type="match status" value="1"/>
</dbReference>
<comment type="pathway">
    <text evidence="1">Metabolic intermediate metabolism; carbamoyl phosphate degradation; CO(2) and NH(3) from carbamoyl phosphate: step 1/1.</text>
</comment>
<dbReference type="InterPro" id="IPR001048">
    <property type="entry name" value="Asp/Glu/Uridylate_kinase"/>
</dbReference>
<accession>A0A518VBY2</accession>
<dbReference type="InterPro" id="IPR003964">
    <property type="entry name" value="Carb_kinase"/>
</dbReference>
<evidence type="ECO:0000256" key="9">
    <source>
        <dbReference type="PIRNR" id="PIRNR000723"/>
    </source>
</evidence>
<dbReference type="GO" id="GO:0005829">
    <property type="term" value="C:cytosol"/>
    <property type="evidence" value="ECO:0007669"/>
    <property type="project" value="TreeGrafter"/>
</dbReference>
<evidence type="ECO:0000256" key="6">
    <source>
        <dbReference type="ARBA" id="ARBA00022777"/>
    </source>
</evidence>
<dbReference type="EMBL" id="CP033464">
    <property type="protein sequence ID" value="QDX94496.1"/>
    <property type="molecule type" value="Genomic_DNA"/>
</dbReference>
<dbReference type="CDD" id="cd04235">
    <property type="entry name" value="AAK_CK"/>
    <property type="match status" value="1"/>
</dbReference>
<dbReference type="OrthoDB" id="9766717at2"/>
<dbReference type="Proteomes" id="UP000319432">
    <property type="component" value="Chromosome"/>
</dbReference>
<comment type="similarity">
    <text evidence="2 9">Belongs to the carbamate kinase family.</text>
</comment>
<dbReference type="GO" id="GO:0008804">
    <property type="term" value="F:carbamate kinase activity"/>
    <property type="evidence" value="ECO:0007669"/>
    <property type="project" value="UniProtKB-UniRule"/>
</dbReference>
<dbReference type="AlphaFoldDB" id="A0A518VBY2"/>
<name>A0A518VBY2_BRELA</name>
<dbReference type="Pfam" id="PF00696">
    <property type="entry name" value="AA_kinase"/>
    <property type="match status" value="1"/>
</dbReference>
<dbReference type="NCBIfam" id="NF009008">
    <property type="entry name" value="PRK12354.1"/>
    <property type="match status" value="1"/>
</dbReference>
<dbReference type="GO" id="GO:0019546">
    <property type="term" value="P:L-arginine deiminase pathway"/>
    <property type="evidence" value="ECO:0007669"/>
    <property type="project" value="TreeGrafter"/>
</dbReference>
<keyword evidence="6 9" id="KW-0418">Kinase</keyword>
<dbReference type="FunFam" id="3.40.1160.10:FF:000007">
    <property type="entry name" value="Carbamate kinase"/>
    <property type="match status" value="1"/>
</dbReference>
<keyword evidence="4" id="KW-0056">Arginine metabolism</keyword>
<evidence type="ECO:0000256" key="2">
    <source>
        <dbReference type="ARBA" id="ARBA00011066"/>
    </source>
</evidence>
<evidence type="ECO:0000259" key="10">
    <source>
        <dbReference type="Pfam" id="PF00696"/>
    </source>
</evidence>
<dbReference type="InterPro" id="IPR036393">
    <property type="entry name" value="AceGlu_kinase-like_sf"/>
</dbReference>
<dbReference type="NCBIfam" id="NF009007">
    <property type="entry name" value="PRK12352.1"/>
    <property type="match status" value="1"/>
</dbReference>
<keyword evidence="5 9" id="KW-0808">Transferase</keyword>
<dbReference type="PRINTS" id="PR01469">
    <property type="entry name" value="CARBMTKINASE"/>
</dbReference>
<proteinExistence type="inferred from homology"/>
<keyword evidence="12" id="KW-1185">Reference proteome</keyword>
<organism evidence="11 12">
    <name type="scientific">Brevibacillus laterosporus</name>
    <name type="common">Bacillus laterosporus</name>
    <dbReference type="NCBI Taxonomy" id="1465"/>
    <lineage>
        <taxon>Bacteria</taxon>
        <taxon>Bacillati</taxon>
        <taxon>Bacillota</taxon>
        <taxon>Bacilli</taxon>
        <taxon>Bacillales</taxon>
        <taxon>Paenibacillaceae</taxon>
        <taxon>Brevibacillus</taxon>
    </lineage>
</organism>
<sequence length="319" mass="34536">MAQKVVIALGGNAILQPKQQAIYENQLENVRKSCEVIARIVEQGYEVIITHGNGPQVGNILRQQDEAKEVVPPFPLHVCSAESQGFIGYMMDQCLKNELQKLGLNNAVVSMLTQTEVSRKDPAFQNPAKPIGVFYSEEEAKRLAEEKSWIVKEDAGRGWRRVVPSPMPKSIIGADVIQSLTDQGTIVIAAGGGGIPVSRQADGTLVGVEAVIDKDRSGYQLAQDVQADVFMILTDVQNVYVNYGKPDQKSLETISLEEAKRYADEGQFSAGSMGPKMESAIGFAEKGGTAVICSLEQADLALEGKAGTRIIQDNLVNCK</sequence>
<protein>
    <recommendedName>
        <fullName evidence="3 8">Carbamate kinase</fullName>
    </recommendedName>
</protein>
<evidence type="ECO:0000256" key="7">
    <source>
        <dbReference type="ARBA" id="ARBA00048467"/>
    </source>
</evidence>
<evidence type="ECO:0000313" key="11">
    <source>
        <dbReference type="EMBL" id="QDX94496.1"/>
    </source>
</evidence>
<evidence type="ECO:0000256" key="8">
    <source>
        <dbReference type="NCBIfam" id="TIGR00746"/>
    </source>
</evidence>
<dbReference type="PIRSF" id="PIRSF000723">
    <property type="entry name" value="Carbamate_kin"/>
    <property type="match status" value="1"/>
</dbReference>
<evidence type="ECO:0000256" key="5">
    <source>
        <dbReference type="ARBA" id="ARBA00022679"/>
    </source>
</evidence>
<evidence type="ECO:0000256" key="1">
    <source>
        <dbReference type="ARBA" id="ARBA00005118"/>
    </source>
</evidence>
<evidence type="ECO:0000256" key="3">
    <source>
        <dbReference type="ARBA" id="ARBA00013070"/>
    </source>
</evidence>
<dbReference type="PANTHER" id="PTHR30409">
    <property type="entry name" value="CARBAMATE KINASE"/>
    <property type="match status" value="1"/>
</dbReference>
<dbReference type="UniPathway" id="UPA00996">
    <property type="reaction ID" value="UER00366"/>
</dbReference>
<dbReference type="NCBIfam" id="TIGR00746">
    <property type="entry name" value="arcC"/>
    <property type="match status" value="1"/>
</dbReference>
<feature type="domain" description="Aspartate/glutamate/uridylate kinase" evidence="10">
    <location>
        <begin position="4"/>
        <end position="292"/>
    </location>
</feature>
<evidence type="ECO:0000313" key="12">
    <source>
        <dbReference type="Proteomes" id="UP000319432"/>
    </source>
</evidence>